<protein>
    <submittedName>
        <fullName evidence="2">Uncharacterized protein</fullName>
    </submittedName>
</protein>
<evidence type="ECO:0000313" key="2">
    <source>
        <dbReference type="EMBL" id="JAH39766.1"/>
    </source>
</evidence>
<dbReference type="AlphaFoldDB" id="A0A0E9SER6"/>
<reference evidence="2" key="1">
    <citation type="submission" date="2014-11" db="EMBL/GenBank/DDBJ databases">
        <authorList>
            <person name="Amaro Gonzalez C."/>
        </authorList>
    </citation>
    <scope>NUCLEOTIDE SEQUENCE</scope>
</reference>
<accession>A0A0E9SER6</accession>
<reference evidence="2" key="2">
    <citation type="journal article" date="2015" name="Fish Shellfish Immunol.">
        <title>Early steps in the European eel (Anguilla anguilla)-Vibrio vulnificus interaction in the gills: Role of the RtxA13 toxin.</title>
        <authorList>
            <person name="Callol A."/>
            <person name="Pajuelo D."/>
            <person name="Ebbesson L."/>
            <person name="Teles M."/>
            <person name="MacKenzie S."/>
            <person name="Amaro C."/>
        </authorList>
    </citation>
    <scope>NUCLEOTIDE SEQUENCE</scope>
</reference>
<proteinExistence type="predicted"/>
<keyword evidence="1" id="KW-0812">Transmembrane</keyword>
<keyword evidence="1" id="KW-1133">Transmembrane helix</keyword>
<name>A0A0E9SER6_ANGAN</name>
<dbReference type="EMBL" id="GBXM01068811">
    <property type="protein sequence ID" value="JAH39766.1"/>
    <property type="molecule type" value="Transcribed_RNA"/>
</dbReference>
<organism evidence="2">
    <name type="scientific">Anguilla anguilla</name>
    <name type="common">European freshwater eel</name>
    <name type="synonym">Muraena anguilla</name>
    <dbReference type="NCBI Taxonomy" id="7936"/>
    <lineage>
        <taxon>Eukaryota</taxon>
        <taxon>Metazoa</taxon>
        <taxon>Chordata</taxon>
        <taxon>Craniata</taxon>
        <taxon>Vertebrata</taxon>
        <taxon>Euteleostomi</taxon>
        <taxon>Actinopterygii</taxon>
        <taxon>Neopterygii</taxon>
        <taxon>Teleostei</taxon>
        <taxon>Anguilliformes</taxon>
        <taxon>Anguillidae</taxon>
        <taxon>Anguilla</taxon>
    </lineage>
</organism>
<keyword evidence="1" id="KW-0472">Membrane</keyword>
<evidence type="ECO:0000256" key="1">
    <source>
        <dbReference type="SAM" id="Phobius"/>
    </source>
</evidence>
<sequence length="50" mass="6208">MDRSLATSPKSLRTIILPSVRMYILYMCVCIYRHIQYRNKLWKYYIYKQS</sequence>
<feature type="transmembrane region" description="Helical" evidence="1">
    <location>
        <begin position="15"/>
        <end position="35"/>
    </location>
</feature>